<sequence>MTDILAKHGEAILNSFWETNLMLGLTLALCFMFAFPTGILLFSLKKSYLIRHPLAYQCLNLFLGTLRSVPFLIFIFILIPLNRLIFGTSFGTIAAILPLTLVSVSLYARYVEQALLNVPQVVIDRALSLGASKGQLIRYFLIPSIKMDLILSFTATAISVLGYSTVMGVIGAGGLGEYAYRFGYQEYDYPVMYLIVFLFIMYVFILQSLGYFLANRYAKK</sequence>
<keyword evidence="3" id="KW-1003">Cell membrane</keyword>
<feature type="transmembrane region" description="Helical" evidence="7">
    <location>
        <begin position="85"/>
        <end position="108"/>
    </location>
</feature>
<dbReference type="PROSITE" id="PS50928">
    <property type="entry name" value="ABC_TM1"/>
    <property type="match status" value="1"/>
</dbReference>
<protein>
    <submittedName>
        <fullName evidence="9">ABC transporter permease</fullName>
    </submittedName>
</protein>
<keyword evidence="6 7" id="KW-0472">Membrane</keyword>
<evidence type="ECO:0000256" key="1">
    <source>
        <dbReference type="ARBA" id="ARBA00004651"/>
    </source>
</evidence>
<dbReference type="Gene3D" id="1.10.3720.10">
    <property type="entry name" value="MetI-like"/>
    <property type="match status" value="1"/>
</dbReference>
<feature type="transmembrane region" description="Helical" evidence="7">
    <location>
        <begin position="149"/>
        <end position="171"/>
    </location>
</feature>
<keyword evidence="4 7" id="KW-0812">Transmembrane</keyword>
<evidence type="ECO:0000256" key="4">
    <source>
        <dbReference type="ARBA" id="ARBA00022692"/>
    </source>
</evidence>
<accession>A0A380JVW8</accession>
<dbReference type="RefSeq" id="WP_115246206.1">
    <property type="nucleotide sequence ID" value="NZ_UHFG01000004.1"/>
</dbReference>
<evidence type="ECO:0000256" key="5">
    <source>
        <dbReference type="ARBA" id="ARBA00022989"/>
    </source>
</evidence>
<dbReference type="InterPro" id="IPR000515">
    <property type="entry name" value="MetI-like"/>
</dbReference>
<evidence type="ECO:0000313" key="10">
    <source>
        <dbReference type="Proteomes" id="UP000254797"/>
    </source>
</evidence>
<feature type="domain" description="ABC transmembrane type-1" evidence="8">
    <location>
        <begin position="16"/>
        <end position="210"/>
    </location>
</feature>
<dbReference type="Proteomes" id="UP000254797">
    <property type="component" value="Unassembled WGS sequence"/>
</dbReference>
<name>A0A380JVW8_STRDY</name>
<evidence type="ECO:0000256" key="6">
    <source>
        <dbReference type="ARBA" id="ARBA00023136"/>
    </source>
</evidence>
<feature type="transmembrane region" description="Helical" evidence="7">
    <location>
        <begin position="54"/>
        <end position="79"/>
    </location>
</feature>
<comment type="similarity">
    <text evidence="7">Belongs to the binding-protein-dependent transport system permease family.</text>
</comment>
<dbReference type="SUPFAM" id="SSF161098">
    <property type="entry name" value="MetI-like"/>
    <property type="match status" value="1"/>
</dbReference>
<feature type="transmembrane region" description="Helical" evidence="7">
    <location>
        <begin position="191"/>
        <end position="214"/>
    </location>
</feature>
<evidence type="ECO:0000256" key="2">
    <source>
        <dbReference type="ARBA" id="ARBA00022448"/>
    </source>
</evidence>
<dbReference type="PANTHER" id="PTHR30450:SF1">
    <property type="entry name" value="D-METHIONINE TRANSPORT SYSTEM PERMEASE PROTEIN METI-RELATED"/>
    <property type="match status" value="1"/>
</dbReference>
<dbReference type="GO" id="GO:0005886">
    <property type="term" value="C:plasma membrane"/>
    <property type="evidence" value="ECO:0007669"/>
    <property type="project" value="UniProtKB-SubCell"/>
</dbReference>
<evidence type="ECO:0000259" key="8">
    <source>
        <dbReference type="PROSITE" id="PS50928"/>
    </source>
</evidence>
<dbReference type="Pfam" id="PF00528">
    <property type="entry name" value="BPD_transp_1"/>
    <property type="match status" value="1"/>
</dbReference>
<feature type="transmembrane region" description="Helical" evidence="7">
    <location>
        <begin position="20"/>
        <end position="42"/>
    </location>
</feature>
<organism evidence="9 10">
    <name type="scientific">Streptococcus dysgalactiae subsp. dysgalactiae</name>
    <dbReference type="NCBI Taxonomy" id="99822"/>
    <lineage>
        <taxon>Bacteria</taxon>
        <taxon>Bacillati</taxon>
        <taxon>Bacillota</taxon>
        <taxon>Bacilli</taxon>
        <taxon>Lactobacillales</taxon>
        <taxon>Streptococcaceae</taxon>
        <taxon>Streptococcus</taxon>
    </lineage>
</organism>
<dbReference type="InterPro" id="IPR035906">
    <property type="entry name" value="MetI-like_sf"/>
</dbReference>
<dbReference type="InterPro" id="IPR051322">
    <property type="entry name" value="AA_ABC_Transporter_Permease"/>
</dbReference>
<dbReference type="EMBL" id="UHFG01000004">
    <property type="protein sequence ID" value="SUN50108.1"/>
    <property type="molecule type" value="Genomic_DNA"/>
</dbReference>
<evidence type="ECO:0000256" key="3">
    <source>
        <dbReference type="ARBA" id="ARBA00022475"/>
    </source>
</evidence>
<dbReference type="GO" id="GO:0048473">
    <property type="term" value="P:D-methionine transmembrane transport"/>
    <property type="evidence" value="ECO:0007669"/>
    <property type="project" value="TreeGrafter"/>
</dbReference>
<evidence type="ECO:0000313" key="9">
    <source>
        <dbReference type="EMBL" id="SUN50108.1"/>
    </source>
</evidence>
<evidence type="ECO:0000256" key="7">
    <source>
        <dbReference type="RuleBase" id="RU363032"/>
    </source>
</evidence>
<dbReference type="PANTHER" id="PTHR30450">
    <property type="entry name" value="ABC TRANSPORTER PERMEASE"/>
    <property type="match status" value="1"/>
</dbReference>
<dbReference type="AlphaFoldDB" id="A0A380JVW8"/>
<proteinExistence type="inferred from homology"/>
<gene>
    <name evidence="9" type="primary">metI</name>
    <name evidence="9" type="ORF">NCTC4670_01203</name>
</gene>
<reference evidence="9 10" key="1">
    <citation type="submission" date="2018-06" db="EMBL/GenBank/DDBJ databases">
        <authorList>
            <consortium name="Pathogen Informatics"/>
            <person name="Doyle S."/>
        </authorList>
    </citation>
    <scope>NUCLEOTIDE SEQUENCE [LARGE SCALE GENOMIC DNA]</scope>
    <source>
        <strain evidence="9 10">NCTC4670</strain>
    </source>
</reference>
<keyword evidence="2 7" id="KW-0813">Transport</keyword>
<comment type="subcellular location">
    <subcellularLocation>
        <location evidence="1 7">Cell membrane</location>
        <topology evidence="1 7">Multi-pass membrane protein</topology>
    </subcellularLocation>
</comment>
<keyword evidence="5 7" id="KW-1133">Transmembrane helix</keyword>